<dbReference type="PROSITE" id="PS00018">
    <property type="entry name" value="EF_HAND_1"/>
    <property type="match status" value="1"/>
</dbReference>
<keyword evidence="1" id="KW-0106">Calcium</keyword>
<reference evidence="3" key="1">
    <citation type="submission" date="2021-02" db="EMBL/GenBank/DDBJ databases">
        <authorList>
            <person name="Dougan E. K."/>
            <person name="Rhodes N."/>
            <person name="Thang M."/>
            <person name="Chan C."/>
        </authorList>
    </citation>
    <scope>NUCLEOTIDE SEQUENCE</scope>
</reference>
<protein>
    <recommendedName>
        <fullName evidence="2">EF-hand domain-containing protein</fullName>
    </recommendedName>
</protein>
<dbReference type="InterPro" id="IPR018247">
    <property type="entry name" value="EF_Hand_1_Ca_BS"/>
</dbReference>
<dbReference type="InterPro" id="IPR002048">
    <property type="entry name" value="EF_hand_dom"/>
</dbReference>
<dbReference type="GO" id="GO:0005509">
    <property type="term" value="F:calcium ion binding"/>
    <property type="evidence" value="ECO:0007669"/>
    <property type="project" value="InterPro"/>
</dbReference>
<sequence>MEHDMDKTHLSYSEFSGMIARIKQSFHSGISLPSWCHEVQTLFDQLANKELGTVCADDISDFMSSGVPEAPWWKLTIVNNWGSTKRTQVPAPLRLYSSVQVQLGGISNLRQRMACESTTETFLPGSEKLINAFDLVTLGVTPETVQLRRLAKKYGASVLDIEDMNKLFVQAASDGKEIGWVEFQTLLLQLHGTTCPSDVPSQRLKFFWQQADRDCSGAIDFEEFILWFDRYGSDISSRRKSKSVVGRVSFTRPGKAGFDHQGSILDGRNP</sequence>
<accession>A0A813EKJ2</accession>
<evidence type="ECO:0000256" key="1">
    <source>
        <dbReference type="ARBA" id="ARBA00022837"/>
    </source>
</evidence>
<dbReference type="InterPro" id="IPR011992">
    <property type="entry name" value="EF-hand-dom_pair"/>
</dbReference>
<comment type="caution">
    <text evidence="3">The sequence shown here is derived from an EMBL/GenBank/DDBJ whole genome shotgun (WGS) entry which is preliminary data.</text>
</comment>
<dbReference type="PROSITE" id="PS50222">
    <property type="entry name" value="EF_HAND_2"/>
    <property type="match status" value="1"/>
</dbReference>
<dbReference type="Gene3D" id="1.10.238.10">
    <property type="entry name" value="EF-hand"/>
    <property type="match status" value="1"/>
</dbReference>
<organism evidence="3 4">
    <name type="scientific">Polarella glacialis</name>
    <name type="common">Dinoflagellate</name>
    <dbReference type="NCBI Taxonomy" id="89957"/>
    <lineage>
        <taxon>Eukaryota</taxon>
        <taxon>Sar</taxon>
        <taxon>Alveolata</taxon>
        <taxon>Dinophyceae</taxon>
        <taxon>Suessiales</taxon>
        <taxon>Suessiaceae</taxon>
        <taxon>Polarella</taxon>
    </lineage>
</organism>
<dbReference type="OrthoDB" id="405996at2759"/>
<evidence type="ECO:0000259" key="2">
    <source>
        <dbReference type="PROSITE" id="PS50222"/>
    </source>
</evidence>
<evidence type="ECO:0000313" key="4">
    <source>
        <dbReference type="Proteomes" id="UP000654075"/>
    </source>
</evidence>
<evidence type="ECO:0000313" key="3">
    <source>
        <dbReference type="EMBL" id="CAE8598947.1"/>
    </source>
</evidence>
<feature type="domain" description="EF-hand" evidence="2">
    <location>
        <begin position="199"/>
        <end position="234"/>
    </location>
</feature>
<gene>
    <name evidence="3" type="ORF">PGLA1383_LOCUS17337</name>
</gene>
<dbReference type="EMBL" id="CAJNNV010010703">
    <property type="protein sequence ID" value="CAE8598947.1"/>
    <property type="molecule type" value="Genomic_DNA"/>
</dbReference>
<dbReference type="Proteomes" id="UP000654075">
    <property type="component" value="Unassembled WGS sequence"/>
</dbReference>
<dbReference type="SUPFAM" id="SSF47473">
    <property type="entry name" value="EF-hand"/>
    <property type="match status" value="1"/>
</dbReference>
<dbReference type="AlphaFoldDB" id="A0A813EKJ2"/>
<keyword evidence="4" id="KW-1185">Reference proteome</keyword>
<name>A0A813EKJ2_POLGL</name>
<proteinExistence type="predicted"/>